<evidence type="ECO:0000313" key="2">
    <source>
        <dbReference type="Proteomes" id="UP000681075"/>
    </source>
</evidence>
<name>A0A8S8XDS5_9PROT</name>
<dbReference type="Proteomes" id="UP000681075">
    <property type="component" value="Unassembled WGS sequence"/>
</dbReference>
<gene>
    <name evidence="1" type="ORF">TMPK1_22160</name>
</gene>
<organism evidence="1 2">
    <name type="scientific">Roseiterribacter gracilis</name>
    <dbReference type="NCBI Taxonomy" id="2812848"/>
    <lineage>
        <taxon>Bacteria</taxon>
        <taxon>Pseudomonadati</taxon>
        <taxon>Pseudomonadota</taxon>
        <taxon>Alphaproteobacteria</taxon>
        <taxon>Rhodospirillales</taxon>
        <taxon>Roseiterribacteraceae</taxon>
        <taxon>Roseiterribacter</taxon>
    </lineage>
</organism>
<keyword evidence="2" id="KW-1185">Reference proteome</keyword>
<evidence type="ECO:0000313" key="1">
    <source>
        <dbReference type="EMBL" id="GIL39979.1"/>
    </source>
</evidence>
<sequence length="63" mass="6801">MALAMLPFLSSGCVHDPCPRINARMQILAADLMMNPNLLDSEPAAADAQRLAIDSVRYGCIAR</sequence>
<comment type="caution">
    <text evidence="1">The sequence shown here is derived from an EMBL/GenBank/DDBJ whole genome shotgun (WGS) entry which is preliminary data.</text>
</comment>
<proteinExistence type="predicted"/>
<dbReference type="AlphaFoldDB" id="A0A8S8XDS5"/>
<dbReference type="EMBL" id="BOPV01000001">
    <property type="protein sequence ID" value="GIL39979.1"/>
    <property type="molecule type" value="Genomic_DNA"/>
</dbReference>
<accession>A0A8S8XDS5</accession>
<protein>
    <submittedName>
        <fullName evidence="1">Uncharacterized protein</fullName>
    </submittedName>
</protein>
<reference evidence="1" key="1">
    <citation type="submission" date="2021-02" db="EMBL/GenBank/DDBJ databases">
        <title>Genome sequence of Rhodospirillales sp. strain TMPK1 isolated from soil.</title>
        <authorList>
            <person name="Nakai R."/>
            <person name="Kusada H."/>
            <person name="Tamaki H."/>
        </authorList>
    </citation>
    <scope>NUCLEOTIDE SEQUENCE</scope>
    <source>
        <strain evidence="1">TMPK1</strain>
    </source>
</reference>